<dbReference type="SUPFAM" id="SSF56112">
    <property type="entry name" value="Protein kinase-like (PK-like)"/>
    <property type="match status" value="1"/>
</dbReference>
<dbReference type="PROSITE" id="PS00108">
    <property type="entry name" value="PROTEIN_KINASE_ST"/>
    <property type="match status" value="1"/>
</dbReference>
<dbReference type="InterPro" id="IPR001245">
    <property type="entry name" value="Ser-Thr/Tyr_kinase_cat_dom"/>
</dbReference>
<dbReference type="EMBL" id="JAZDWU010000006">
    <property type="protein sequence ID" value="KAK9999135.1"/>
    <property type="molecule type" value="Genomic_DNA"/>
</dbReference>
<proteinExistence type="predicted"/>
<evidence type="ECO:0000313" key="6">
    <source>
        <dbReference type="Proteomes" id="UP001459277"/>
    </source>
</evidence>
<gene>
    <name evidence="5" type="ORF">SO802_018738</name>
</gene>
<dbReference type="AlphaFoldDB" id="A0AAW2CRD7"/>
<evidence type="ECO:0000313" key="5">
    <source>
        <dbReference type="EMBL" id="KAK9999135.1"/>
    </source>
</evidence>
<dbReference type="GO" id="GO:0004674">
    <property type="term" value="F:protein serine/threonine kinase activity"/>
    <property type="evidence" value="ECO:0007669"/>
    <property type="project" value="UniProtKB-KW"/>
</dbReference>
<dbReference type="SMART" id="SM00220">
    <property type="entry name" value="S_TKc"/>
    <property type="match status" value="1"/>
</dbReference>
<evidence type="ECO:0000256" key="1">
    <source>
        <dbReference type="ARBA" id="ARBA00022527"/>
    </source>
</evidence>
<dbReference type="Proteomes" id="UP001459277">
    <property type="component" value="Unassembled WGS sequence"/>
</dbReference>
<keyword evidence="1" id="KW-0418">Kinase</keyword>
<keyword evidence="3" id="KW-0067">ATP-binding</keyword>
<evidence type="ECO:0000256" key="3">
    <source>
        <dbReference type="ARBA" id="ARBA00022840"/>
    </source>
</evidence>
<dbReference type="Gene3D" id="1.10.510.10">
    <property type="entry name" value="Transferase(Phosphotransferase) domain 1"/>
    <property type="match status" value="1"/>
</dbReference>
<dbReference type="PROSITE" id="PS50011">
    <property type="entry name" value="PROTEIN_KINASE_DOM"/>
    <property type="match status" value="1"/>
</dbReference>
<keyword evidence="1" id="KW-0723">Serine/threonine-protein kinase</keyword>
<organism evidence="5 6">
    <name type="scientific">Lithocarpus litseifolius</name>
    <dbReference type="NCBI Taxonomy" id="425828"/>
    <lineage>
        <taxon>Eukaryota</taxon>
        <taxon>Viridiplantae</taxon>
        <taxon>Streptophyta</taxon>
        <taxon>Embryophyta</taxon>
        <taxon>Tracheophyta</taxon>
        <taxon>Spermatophyta</taxon>
        <taxon>Magnoliopsida</taxon>
        <taxon>eudicotyledons</taxon>
        <taxon>Gunneridae</taxon>
        <taxon>Pentapetalae</taxon>
        <taxon>rosids</taxon>
        <taxon>fabids</taxon>
        <taxon>Fagales</taxon>
        <taxon>Fagaceae</taxon>
        <taxon>Lithocarpus</taxon>
    </lineage>
</organism>
<dbReference type="Pfam" id="PF07714">
    <property type="entry name" value="PK_Tyr_Ser-Thr"/>
    <property type="match status" value="1"/>
</dbReference>
<dbReference type="GO" id="GO:0005524">
    <property type="term" value="F:ATP binding"/>
    <property type="evidence" value="ECO:0007669"/>
    <property type="project" value="UniProtKB-KW"/>
</dbReference>
<keyword evidence="2" id="KW-0547">Nucleotide-binding</keyword>
<evidence type="ECO:0000256" key="2">
    <source>
        <dbReference type="ARBA" id="ARBA00022741"/>
    </source>
</evidence>
<evidence type="ECO:0000259" key="4">
    <source>
        <dbReference type="PROSITE" id="PS50011"/>
    </source>
</evidence>
<dbReference type="PANTHER" id="PTHR47989">
    <property type="entry name" value="OS01G0750732 PROTEIN"/>
    <property type="match status" value="1"/>
</dbReference>
<keyword evidence="1" id="KW-0808">Transferase</keyword>
<name>A0AAW2CRD7_9ROSI</name>
<dbReference type="InterPro" id="IPR000719">
    <property type="entry name" value="Prot_kinase_dom"/>
</dbReference>
<dbReference type="InterPro" id="IPR008271">
    <property type="entry name" value="Ser/Thr_kinase_AS"/>
</dbReference>
<accession>A0AAW2CRD7</accession>
<comment type="caution">
    <text evidence="5">The sequence shown here is derived from an EMBL/GenBank/DDBJ whole genome shotgun (WGS) entry which is preliminary data.</text>
</comment>
<reference evidence="5 6" key="1">
    <citation type="submission" date="2024-01" db="EMBL/GenBank/DDBJ databases">
        <title>A telomere-to-telomere, gap-free genome of sweet tea (Lithocarpus litseifolius).</title>
        <authorList>
            <person name="Zhou J."/>
        </authorList>
    </citation>
    <scope>NUCLEOTIDE SEQUENCE [LARGE SCALE GENOMIC DNA]</scope>
    <source>
        <strain evidence="5">Zhou-2022a</strain>
        <tissue evidence="5">Leaf</tissue>
    </source>
</reference>
<keyword evidence="6" id="KW-1185">Reference proteome</keyword>
<dbReference type="Gene3D" id="3.30.200.20">
    <property type="entry name" value="Phosphorylase Kinase, domain 1"/>
    <property type="match status" value="1"/>
</dbReference>
<protein>
    <recommendedName>
        <fullName evidence="4">Protein kinase domain-containing protein</fullName>
    </recommendedName>
</protein>
<dbReference type="FunFam" id="3.30.200.20:FF:000162">
    <property type="entry name" value="Adenine nucleotide alpha hydrolase-like domain kinase"/>
    <property type="match status" value="1"/>
</dbReference>
<sequence>MGWKREFTYAELQAATDGFSDENCLSVGGLGPTFRGQLENKLKIIVKQLKNTSQGQKSFDLEVHVLSRAVLSRARHANVVMLLGSCVEGSHMLLVYEYACNGQSSTPLSWTDRIKIALGISRGLHYLHENNIIHGDIKPKNILLNHDFAPLLGGFGLARKHYKTDHFSKDKIDATSAYSAPEHAESGKLSTKTDVYSFGMVLLELITGQRTKDKTLGKKCLVGWAKPLLKERKYLQLVNPKIGNSHDFHQLLGIVQVIEQCLSKNPKKRLSMDQVVSALEGVTGRKSCCATSESSPVQSYLVPCKSTITCSQSHYRIIEQATLSKEVIKNYMVRPFPLASRSSTSSSAVEKSHRITTAKAERRIQLCYGEMLN</sequence>
<dbReference type="InterPro" id="IPR011009">
    <property type="entry name" value="Kinase-like_dom_sf"/>
</dbReference>
<dbReference type="PANTHER" id="PTHR47989:SF8">
    <property type="entry name" value="INACTIVE PROTEIN KINASE SELMODRAFT_444075-LIKE"/>
    <property type="match status" value="1"/>
</dbReference>
<feature type="domain" description="Protein kinase" evidence="4">
    <location>
        <begin position="19"/>
        <end position="282"/>
    </location>
</feature>